<sequence>MNKKSIMKSFISIMFVLLLSGCLYPEERLHKNEIPYEAQIQSVQKAVEQYKADTEGLLPIKTRDKSTPIYEKYPIDFNLLIPEYLPEPPGTAFENGGIYLYVLVDVEKNPTVKLIDLRIAEAIRELKMRINAHEYPPYEKQIAKNVFTLKYKKLGLKEPPHVKSPYSGENLPLVIDNNREVYVDYSLDLYRAIKESKRSFKEGEDIRHLLVENSPFVPAFSLPYTVNEKNEPVFLIK</sequence>
<dbReference type="EMBL" id="CP134501">
    <property type="protein sequence ID" value="WNF31964.1"/>
    <property type="molecule type" value="Genomic_DNA"/>
</dbReference>
<dbReference type="RefSeq" id="WP_311066279.1">
    <property type="nucleotide sequence ID" value="NZ_CP134501.1"/>
</dbReference>
<dbReference type="GeneID" id="301126661"/>
<name>A0ABY9W8X5_9BACI</name>
<gene>
    <name evidence="1" type="ORF">RI196_11775</name>
</gene>
<dbReference type="Proteomes" id="UP001303701">
    <property type="component" value="Chromosome"/>
</dbReference>
<protein>
    <recommendedName>
        <fullName evidence="3">Lipoprotein</fullName>
    </recommendedName>
</protein>
<accession>A0ABY9W8X5</accession>
<evidence type="ECO:0008006" key="3">
    <source>
        <dbReference type="Google" id="ProtNLM"/>
    </source>
</evidence>
<organism evidence="1 2">
    <name type="scientific">Aeribacillus composti</name>
    <dbReference type="NCBI Taxonomy" id="1868734"/>
    <lineage>
        <taxon>Bacteria</taxon>
        <taxon>Bacillati</taxon>
        <taxon>Bacillota</taxon>
        <taxon>Bacilli</taxon>
        <taxon>Bacillales</taxon>
        <taxon>Bacillaceae</taxon>
        <taxon>Aeribacillus</taxon>
    </lineage>
</organism>
<evidence type="ECO:0000313" key="1">
    <source>
        <dbReference type="EMBL" id="WNF31964.1"/>
    </source>
</evidence>
<proteinExistence type="predicted"/>
<keyword evidence="2" id="KW-1185">Reference proteome</keyword>
<dbReference type="PROSITE" id="PS51257">
    <property type="entry name" value="PROKAR_LIPOPROTEIN"/>
    <property type="match status" value="1"/>
</dbReference>
<evidence type="ECO:0000313" key="2">
    <source>
        <dbReference type="Proteomes" id="UP001303701"/>
    </source>
</evidence>
<reference evidence="1 2" key="1">
    <citation type="submission" date="2023-09" db="EMBL/GenBank/DDBJ databases">
        <title>Different Types of Thermotolerant Ring-Cleaving Dioxygenases derived from Aeribacillus composti HB-1 applied for multiple aromatic hydrocarbons removal.</title>
        <authorList>
            <person name="Cao L."/>
            <person name="Li M."/>
            <person name="Ma T."/>
        </authorList>
    </citation>
    <scope>NUCLEOTIDE SEQUENCE [LARGE SCALE GENOMIC DNA]</scope>
    <source>
        <strain evidence="1 2">HB-1</strain>
    </source>
</reference>